<dbReference type="AlphaFoldDB" id="A0A1W1Y0R3"/>
<dbReference type="EMBL" id="FWXH01000042">
    <property type="protein sequence ID" value="SMC29348.1"/>
    <property type="molecule type" value="Genomic_DNA"/>
</dbReference>
<dbReference type="GO" id="GO:0071555">
    <property type="term" value="P:cell wall organization"/>
    <property type="evidence" value="ECO:0007669"/>
    <property type="project" value="UniProtKB-KW"/>
</dbReference>
<evidence type="ECO:0000256" key="8">
    <source>
        <dbReference type="PIRSR" id="PIRSR618044-2"/>
    </source>
</evidence>
<keyword evidence="5" id="KW-0573">Peptidoglycan synthesis</keyword>
<feature type="active site" description="Acyl-ester intermediate" evidence="7">
    <location>
        <position position="83"/>
    </location>
</feature>
<dbReference type="Proteomes" id="UP000192468">
    <property type="component" value="Unassembled WGS sequence"/>
</dbReference>
<dbReference type="GO" id="GO:0009252">
    <property type="term" value="P:peptidoglycan biosynthetic process"/>
    <property type="evidence" value="ECO:0007669"/>
    <property type="project" value="UniProtKB-KW"/>
</dbReference>
<reference evidence="11 12" key="1">
    <citation type="submission" date="2017-04" db="EMBL/GenBank/DDBJ databases">
        <authorList>
            <person name="Afonso C.L."/>
            <person name="Miller P.J."/>
            <person name="Scott M.A."/>
            <person name="Spackman E."/>
            <person name="Goraichik I."/>
            <person name="Dimitrov K.M."/>
            <person name="Suarez D.L."/>
            <person name="Swayne D.E."/>
        </authorList>
    </citation>
    <scope>NUCLEOTIDE SEQUENCE [LARGE SCALE GENOMIC DNA]</scope>
    <source>
        <strain evidence="11 12">DSM 12555</strain>
    </source>
</reference>
<feature type="active site" evidence="7">
    <location>
        <position position="138"/>
    </location>
</feature>
<dbReference type="PANTHER" id="PTHR21581:SF26">
    <property type="entry name" value="D-ALANYL-D-ALANINE ENDOPEPTIDASE"/>
    <property type="match status" value="1"/>
</dbReference>
<keyword evidence="2" id="KW-0732">Signal</keyword>
<evidence type="ECO:0000313" key="12">
    <source>
        <dbReference type="Proteomes" id="UP000192468"/>
    </source>
</evidence>
<accession>A0A1W1Y0R3</accession>
<keyword evidence="4" id="KW-0133">Cell shape</keyword>
<dbReference type="PRINTS" id="PR00725">
    <property type="entry name" value="DADACBPTASE1"/>
</dbReference>
<dbReference type="GO" id="GO:0006508">
    <property type="term" value="P:proteolysis"/>
    <property type="evidence" value="ECO:0007669"/>
    <property type="project" value="InterPro"/>
</dbReference>
<keyword evidence="3" id="KW-0378">Hydrolase</keyword>
<dbReference type="SUPFAM" id="SSF56601">
    <property type="entry name" value="beta-lactamase/transpeptidase-like"/>
    <property type="match status" value="1"/>
</dbReference>
<gene>
    <name evidence="11" type="ORF">SAMN02745134_03860</name>
</gene>
<dbReference type="InterPro" id="IPR001967">
    <property type="entry name" value="Peptidase_S11_N"/>
</dbReference>
<keyword evidence="11" id="KW-0121">Carboxypeptidase</keyword>
<keyword evidence="11" id="KW-0645">Protease</keyword>
<evidence type="ECO:0000313" key="11">
    <source>
        <dbReference type="EMBL" id="SMC29348.1"/>
    </source>
</evidence>
<evidence type="ECO:0000256" key="2">
    <source>
        <dbReference type="ARBA" id="ARBA00022729"/>
    </source>
</evidence>
<evidence type="ECO:0000256" key="1">
    <source>
        <dbReference type="ARBA" id="ARBA00007164"/>
    </source>
</evidence>
<organism evidence="11 12">
    <name type="scientific">Clostridium acidisoli DSM 12555</name>
    <dbReference type="NCBI Taxonomy" id="1121291"/>
    <lineage>
        <taxon>Bacteria</taxon>
        <taxon>Bacillati</taxon>
        <taxon>Bacillota</taxon>
        <taxon>Clostridia</taxon>
        <taxon>Eubacteriales</taxon>
        <taxon>Clostridiaceae</taxon>
        <taxon>Clostridium</taxon>
    </lineage>
</organism>
<dbReference type="RefSeq" id="WP_084117827.1">
    <property type="nucleotide sequence ID" value="NZ_FWXH01000042.1"/>
</dbReference>
<proteinExistence type="inferred from homology"/>
<comment type="similarity">
    <text evidence="1 9">Belongs to the peptidase S11 family.</text>
</comment>
<dbReference type="OrthoDB" id="9791132at2"/>
<sequence>MKSRAKFIIGFLILLVIIGVYESKNGVIEVFNSKEHTSDVNLRGKYIENGMPQVVAQAALTLEVDNNKIIYAKNIHNRMYPASTTKLLTAQVFADSEPENGKIVYTKDAKAEPENKIGLKVGQILTADQAMNAMLIYSANDIAEAIGENVSQNINKFSDKMNEKASELGLKESHFVNANGLPNSNHYTTAYDLSIIAKNIYRYKWIMNVISKKTYDLKVGDRNINITNTNKLLDVNGCVAGKTGYTSEAGKCLVAYYERNNKRMIGIVLGSANDDSVDSDMEKIINWSYKQTDKNGL</sequence>
<feature type="active site" description="Proton acceptor" evidence="7">
    <location>
        <position position="86"/>
    </location>
</feature>
<evidence type="ECO:0000256" key="6">
    <source>
        <dbReference type="ARBA" id="ARBA00023316"/>
    </source>
</evidence>
<dbReference type="GO" id="GO:0008360">
    <property type="term" value="P:regulation of cell shape"/>
    <property type="evidence" value="ECO:0007669"/>
    <property type="project" value="UniProtKB-KW"/>
</dbReference>
<evidence type="ECO:0000256" key="7">
    <source>
        <dbReference type="PIRSR" id="PIRSR618044-1"/>
    </source>
</evidence>
<feature type="binding site" evidence="8">
    <location>
        <position position="242"/>
    </location>
    <ligand>
        <name>substrate</name>
    </ligand>
</feature>
<dbReference type="InterPro" id="IPR018044">
    <property type="entry name" value="Peptidase_S11"/>
</dbReference>
<name>A0A1W1Y0R3_9CLOT</name>
<dbReference type="Gene3D" id="3.40.710.10">
    <property type="entry name" value="DD-peptidase/beta-lactamase superfamily"/>
    <property type="match status" value="1"/>
</dbReference>
<evidence type="ECO:0000256" key="4">
    <source>
        <dbReference type="ARBA" id="ARBA00022960"/>
    </source>
</evidence>
<evidence type="ECO:0000259" key="10">
    <source>
        <dbReference type="Pfam" id="PF00768"/>
    </source>
</evidence>
<dbReference type="Pfam" id="PF00768">
    <property type="entry name" value="Peptidase_S11"/>
    <property type="match status" value="1"/>
</dbReference>
<evidence type="ECO:0000256" key="9">
    <source>
        <dbReference type="RuleBase" id="RU004016"/>
    </source>
</evidence>
<dbReference type="PANTHER" id="PTHR21581">
    <property type="entry name" value="D-ALANYL-D-ALANINE CARBOXYPEPTIDASE"/>
    <property type="match status" value="1"/>
</dbReference>
<keyword evidence="6" id="KW-0961">Cell wall biogenesis/degradation</keyword>
<protein>
    <submittedName>
        <fullName evidence="11">D-alanyl-D-alanine carboxypeptidase</fullName>
    </submittedName>
</protein>
<evidence type="ECO:0000256" key="5">
    <source>
        <dbReference type="ARBA" id="ARBA00022984"/>
    </source>
</evidence>
<dbReference type="InterPro" id="IPR012338">
    <property type="entry name" value="Beta-lactam/transpept-like"/>
</dbReference>
<dbReference type="STRING" id="1121291.SAMN02745134_03860"/>
<evidence type="ECO:0000256" key="3">
    <source>
        <dbReference type="ARBA" id="ARBA00022801"/>
    </source>
</evidence>
<keyword evidence="12" id="KW-1185">Reference proteome</keyword>
<dbReference type="GO" id="GO:0009002">
    <property type="term" value="F:serine-type D-Ala-D-Ala carboxypeptidase activity"/>
    <property type="evidence" value="ECO:0007669"/>
    <property type="project" value="InterPro"/>
</dbReference>
<feature type="domain" description="Peptidase S11 D-alanyl-D-alanine carboxypeptidase A N-terminal" evidence="10">
    <location>
        <begin position="51"/>
        <end position="271"/>
    </location>
</feature>